<sequence length="88" mass="10012">MSVEIVEKEHIGYLNIINAKEDHTSELKTKLGEAQRLGNEFKSKAVITFNTTIGPKRVDTTVWSVTDNYVQLKNNIHIPLKSLIDIDF</sequence>
<dbReference type="Proteomes" id="UP000031246">
    <property type="component" value="Unassembled WGS sequence"/>
</dbReference>
<dbReference type="OrthoDB" id="982075at2"/>
<dbReference type="RefSeq" id="WP_039482363.1">
    <property type="nucleotide sequence ID" value="NZ_JSYN01000040.1"/>
</dbReference>
<reference evidence="1 2" key="1">
    <citation type="submission" date="2014-10" db="EMBL/GenBank/DDBJ databases">
        <title>Pedobacter Kyungheensis.</title>
        <authorList>
            <person name="Anderson B.M."/>
            <person name="Newman J.D."/>
        </authorList>
    </citation>
    <scope>NUCLEOTIDE SEQUENCE [LARGE SCALE GENOMIC DNA]</scope>
    <source>
        <strain evidence="1 2">KACC 16221</strain>
    </source>
</reference>
<protein>
    <submittedName>
        <fullName evidence="1">Uncharacterized protein</fullName>
    </submittedName>
</protein>
<comment type="caution">
    <text evidence="1">The sequence shown here is derived from an EMBL/GenBank/DDBJ whole genome shotgun (WGS) entry which is preliminary data.</text>
</comment>
<keyword evidence="2" id="KW-1185">Reference proteome</keyword>
<name>A0A0C1D0T1_9SPHI</name>
<evidence type="ECO:0000313" key="1">
    <source>
        <dbReference type="EMBL" id="KIA90306.1"/>
    </source>
</evidence>
<dbReference type="EMBL" id="JSYN01000040">
    <property type="protein sequence ID" value="KIA90306.1"/>
    <property type="molecule type" value="Genomic_DNA"/>
</dbReference>
<proteinExistence type="predicted"/>
<organism evidence="1 2">
    <name type="scientific">Pedobacter kyungheensis</name>
    <dbReference type="NCBI Taxonomy" id="1069985"/>
    <lineage>
        <taxon>Bacteria</taxon>
        <taxon>Pseudomonadati</taxon>
        <taxon>Bacteroidota</taxon>
        <taxon>Sphingobacteriia</taxon>
        <taxon>Sphingobacteriales</taxon>
        <taxon>Sphingobacteriaceae</taxon>
        <taxon>Pedobacter</taxon>
    </lineage>
</organism>
<dbReference type="AlphaFoldDB" id="A0A0C1D0T1"/>
<accession>A0A0C1D0T1</accession>
<evidence type="ECO:0000313" key="2">
    <source>
        <dbReference type="Proteomes" id="UP000031246"/>
    </source>
</evidence>
<gene>
    <name evidence="1" type="ORF">OC25_24605</name>
</gene>